<dbReference type="HOGENOM" id="CLU_1528602_0_0_1"/>
<dbReference type="Bgee" id="ENSLOCG00000002651">
    <property type="expression patterns" value="Expressed in pharyngeal gill and 6 other cell types or tissues"/>
</dbReference>
<protein>
    <submittedName>
        <fullName evidence="2">Uncharacterized protein</fullName>
    </submittedName>
</protein>
<reference evidence="2" key="2">
    <citation type="submission" date="2025-08" db="UniProtKB">
        <authorList>
            <consortium name="Ensembl"/>
        </authorList>
    </citation>
    <scope>IDENTIFICATION</scope>
</reference>
<sequence length="183" mass="18892">LQMDQRLSVALLLLGLTVLVDGQTVAAPFTSPQGNITRNGCGATKFCIETPTGCDPASSGNCLFASAARDTTSTTSISFNLQGNSSGYIAAILTTAGNNSTGDAFVCAQNASDTLFYHTVYSSNGSSLSPNIFNNTVYNVTGSANNNIISCTFVARNLTISNGKATTLYNISLAVGDFTDGNV</sequence>
<keyword evidence="3" id="KW-1185">Reference proteome</keyword>
<dbReference type="EMBL" id="AHAT01037017">
    <property type="status" value="NOT_ANNOTATED_CDS"/>
    <property type="molecule type" value="Genomic_DNA"/>
</dbReference>
<keyword evidence="1" id="KW-0732">Signal</keyword>
<dbReference type="Proteomes" id="UP000018468">
    <property type="component" value="Linkage group LG5"/>
</dbReference>
<dbReference type="AlphaFoldDB" id="W5M405"/>
<accession>W5M405</accession>
<feature type="chain" id="PRO_5004867575" evidence="1">
    <location>
        <begin position="23"/>
        <end position="183"/>
    </location>
</feature>
<evidence type="ECO:0000313" key="2">
    <source>
        <dbReference type="Ensembl" id="ENSLOCP00000003113.1"/>
    </source>
</evidence>
<reference evidence="2" key="3">
    <citation type="submission" date="2025-09" db="UniProtKB">
        <authorList>
            <consortium name="Ensembl"/>
        </authorList>
    </citation>
    <scope>IDENTIFICATION</scope>
</reference>
<name>W5M405_LEPOC</name>
<dbReference type="GO" id="GO:0099072">
    <property type="term" value="P:regulation of postsynaptic membrane neurotransmitter receptor levels"/>
    <property type="evidence" value="ECO:0000318"/>
    <property type="project" value="GO_Central"/>
</dbReference>
<dbReference type="STRING" id="7918.ENSLOCP00000003113"/>
<proteinExistence type="predicted"/>
<dbReference type="eggNOG" id="ENOG502SCMM">
    <property type="taxonomic scope" value="Eukaryota"/>
</dbReference>
<organism evidence="2 3">
    <name type="scientific">Lepisosteus oculatus</name>
    <name type="common">Spotted gar</name>
    <dbReference type="NCBI Taxonomy" id="7918"/>
    <lineage>
        <taxon>Eukaryota</taxon>
        <taxon>Metazoa</taxon>
        <taxon>Chordata</taxon>
        <taxon>Craniata</taxon>
        <taxon>Vertebrata</taxon>
        <taxon>Euteleostomi</taxon>
        <taxon>Actinopterygii</taxon>
        <taxon>Neopterygii</taxon>
        <taxon>Holostei</taxon>
        <taxon>Semionotiformes</taxon>
        <taxon>Lepisosteidae</taxon>
        <taxon>Lepisosteus</taxon>
    </lineage>
</organism>
<evidence type="ECO:0000256" key="1">
    <source>
        <dbReference type="SAM" id="SignalP"/>
    </source>
</evidence>
<dbReference type="InParanoid" id="W5M405"/>
<dbReference type="GeneTree" id="ENSGT00510000051759"/>
<reference evidence="3" key="1">
    <citation type="submission" date="2011-12" db="EMBL/GenBank/DDBJ databases">
        <title>The Draft Genome of Lepisosteus oculatus.</title>
        <authorList>
            <consortium name="The Broad Institute Genome Assembly &amp; Analysis Group"/>
            <consortium name="Computational R&amp;D Group"/>
            <consortium name="and Sequencing Platform"/>
            <person name="Di Palma F."/>
            <person name="Alfoldi J."/>
            <person name="Johnson J."/>
            <person name="Berlin A."/>
            <person name="Gnerre S."/>
            <person name="Jaffe D."/>
            <person name="MacCallum I."/>
            <person name="Young S."/>
            <person name="Walker B.J."/>
            <person name="Lander E.S."/>
            <person name="Lindblad-Toh K."/>
        </authorList>
    </citation>
    <scope>NUCLEOTIDE SEQUENCE [LARGE SCALE GENOMIC DNA]</scope>
</reference>
<evidence type="ECO:0000313" key="3">
    <source>
        <dbReference type="Proteomes" id="UP000018468"/>
    </source>
</evidence>
<dbReference type="InterPro" id="IPR042789">
    <property type="entry name" value="FRRS1L"/>
</dbReference>
<dbReference type="GO" id="GO:1900449">
    <property type="term" value="P:regulation of glutamate receptor signaling pathway"/>
    <property type="evidence" value="ECO:0000318"/>
    <property type="project" value="GO_Central"/>
</dbReference>
<feature type="signal peptide" evidence="1">
    <location>
        <begin position="1"/>
        <end position="22"/>
    </location>
</feature>
<dbReference type="PANTHER" id="PTHR46902:SF1">
    <property type="entry name" value="DOMON DOMAIN-CONTAINING PROTEIN FRRS1L"/>
    <property type="match status" value="1"/>
</dbReference>
<dbReference type="Ensembl" id="ENSLOCT00000003120.1">
    <property type="protein sequence ID" value="ENSLOCP00000003113.1"/>
    <property type="gene ID" value="ENSLOCG00000002651.1"/>
</dbReference>
<dbReference type="PANTHER" id="PTHR46902">
    <property type="entry name" value="DOMON DOMAIN-CONTAINING PROTEIN FRRS1L"/>
    <property type="match status" value="1"/>
</dbReference>